<sequence>MEESASMEIQLAIASINNEDQYTRKEAAILGKKEKKNDELVIEIREIVGRLDIQSSTRCRIYRVPHYLRKWNEEAYTPQVISIGPFHHKNKRLKAMEELKERYFSSFVKRTKINLDDLVGKIREMEKRIRGCYDETIDLSSDRFVKMILVDASFILELLERSSKGLTSDDPMAVEPRATAIMLDLLLLENQLPFFVIKKLHHLAFPSLSNALLQHTLIYFGKYICNQFIQRNPDVKIKHFTDLLRTFMLPPPVVRPESVIEQSQHTKLLYSATQLREAGVKFKVVESECRFDINFEKGVLKIPSLELMAWTEVVTRNIMALEQTHYIKDTYFTDYLILMDSLINTREDVDLLCKKKILVNYLGDNNAAMSMINNLNNGITWITTRKDYIDLYKKLNSFYEIPWHKWKATLRRQYFSTPWRAASTVAAIILLVLTFIQTICSIIK</sequence>
<name>A0A8J4QTT5_9ROSI</name>
<evidence type="ECO:0000313" key="3">
    <source>
        <dbReference type="Proteomes" id="UP000737018"/>
    </source>
</evidence>
<gene>
    <name evidence="2" type="ORF">CMV_016539</name>
</gene>
<dbReference type="OrthoDB" id="1896044at2759"/>
<dbReference type="EMBL" id="JRKL02002530">
    <property type="protein sequence ID" value="KAF3958563.1"/>
    <property type="molecule type" value="Genomic_DNA"/>
</dbReference>
<evidence type="ECO:0000313" key="2">
    <source>
        <dbReference type="EMBL" id="KAF3958563.1"/>
    </source>
</evidence>
<dbReference type="InterPro" id="IPR004158">
    <property type="entry name" value="DUF247_pln"/>
</dbReference>
<dbReference type="Pfam" id="PF03140">
    <property type="entry name" value="DUF247"/>
    <property type="match status" value="1"/>
</dbReference>
<dbReference type="PANTHER" id="PTHR31170:SF9">
    <property type="entry name" value="PROTEIN, PUTATIVE (DUF247)-RELATED"/>
    <property type="match status" value="1"/>
</dbReference>
<reference evidence="2" key="1">
    <citation type="submission" date="2020-03" db="EMBL/GenBank/DDBJ databases">
        <title>Castanea mollissima Vanexum genome sequencing.</title>
        <authorList>
            <person name="Staton M."/>
        </authorList>
    </citation>
    <scope>NUCLEOTIDE SEQUENCE</scope>
    <source>
        <tissue evidence="2">Leaf</tissue>
    </source>
</reference>
<keyword evidence="1" id="KW-0812">Transmembrane</keyword>
<comment type="caution">
    <text evidence="2">The sequence shown here is derived from an EMBL/GenBank/DDBJ whole genome shotgun (WGS) entry which is preliminary data.</text>
</comment>
<dbReference type="AlphaFoldDB" id="A0A8J4QTT5"/>
<dbReference type="PANTHER" id="PTHR31170">
    <property type="entry name" value="BNAC04G53230D PROTEIN"/>
    <property type="match status" value="1"/>
</dbReference>
<keyword evidence="3" id="KW-1185">Reference proteome</keyword>
<proteinExistence type="predicted"/>
<accession>A0A8J4QTT5</accession>
<evidence type="ECO:0000256" key="1">
    <source>
        <dbReference type="SAM" id="Phobius"/>
    </source>
</evidence>
<organism evidence="2 3">
    <name type="scientific">Castanea mollissima</name>
    <name type="common">Chinese chestnut</name>
    <dbReference type="NCBI Taxonomy" id="60419"/>
    <lineage>
        <taxon>Eukaryota</taxon>
        <taxon>Viridiplantae</taxon>
        <taxon>Streptophyta</taxon>
        <taxon>Embryophyta</taxon>
        <taxon>Tracheophyta</taxon>
        <taxon>Spermatophyta</taxon>
        <taxon>Magnoliopsida</taxon>
        <taxon>eudicotyledons</taxon>
        <taxon>Gunneridae</taxon>
        <taxon>Pentapetalae</taxon>
        <taxon>rosids</taxon>
        <taxon>fabids</taxon>
        <taxon>Fagales</taxon>
        <taxon>Fagaceae</taxon>
        <taxon>Castanea</taxon>
    </lineage>
</organism>
<protein>
    <submittedName>
        <fullName evidence="2">Uncharacterized protein</fullName>
    </submittedName>
</protein>
<keyword evidence="1" id="KW-0472">Membrane</keyword>
<dbReference type="Proteomes" id="UP000737018">
    <property type="component" value="Unassembled WGS sequence"/>
</dbReference>
<feature type="transmembrane region" description="Helical" evidence="1">
    <location>
        <begin position="419"/>
        <end position="443"/>
    </location>
</feature>
<keyword evidence="1" id="KW-1133">Transmembrane helix</keyword>